<feature type="compositionally biased region" description="Low complexity" evidence="1">
    <location>
        <begin position="85"/>
        <end position="104"/>
    </location>
</feature>
<reference evidence="3" key="2">
    <citation type="journal article" date="2008" name="Nucleic Acids Res.">
        <title>The rice annotation project database (RAP-DB): 2008 update.</title>
        <authorList>
            <consortium name="The rice annotation project (RAP)"/>
        </authorList>
    </citation>
    <scope>GENOME REANNOTATION</scope>
    <source>
        <strain evidence="3">cv. Nipponbare</strain>
    </source>
</reference>
<dbReference type="Proteomes" id="UP000000763">
    <property type="component" value="Chromosome 1"/>
</dbReference>
<proteinExistence type="predicted"/>
<sequence length="166" mass="18214">MLTPLVSAAPCPIPPRRPVPRRWRKDSAWRTPASDPTDDVANLLCWRGEGIRSRCRRRQRWEGGLLAADSKTLDTVPNTGRAVLSTAAVSSSSPSPTTNAYSSAHPPPTLNPPPTRNQRRIPSRRAHSRSPCQADSYSSSSPPPTPTPPPPWLPPSPTPTPRRRRL</sequence>
<gene>
    <name evidence="2" type="ORF">P0468H06.7</name>
</gene>
<evidence type="ECO:0000256" key="1">
    <source>
        <dbReference type="SAM" id="MobiDB-lite"/>
    </source>
</evidence>
<evidence type="ECO:0000313" key="3">
    <source>
        <dbReference type="Proteomes" id="UP000000763"/>
    </source>
</evidence>
<dbReference type="AlphaFoldDB" id="Q7F515"/>
<protein>
    <submittedName>
        <fullName evidence="2">Uncharacterized protein</fullName>
    </submittedName>
</protein>
<feature type="compositionally biased region" description="Basic residues" evidence="1">
    <location>
        <begin position="117"/>
        <end position="128"/>
    </location>
</feature>
<feature type="compositionally biased region" description="Pro residues" evidence="1">
    <location>
        <begin position="105"/>
        <end position="115"/>
    </location>
</feature>
<feature type="region of interest" description="Disordered" evidence="1">
    <location>
        <begin position="1"/>
        <end position="37"/>
    </location>
</feature>
<dbReference type="EMBL" id="AP003075">
    <property type="protein sequence ID" value="BAB55694.1"/>
    <property type="molecule type" value="Genomic_DNA"/>
</dbReference>
<reference evidence="3" key="1">
    <citation type="journal article" date="2005" name="Nature">
        <title>The map-based sequence of the rice genome.</title>
        <authorList>
            <consortium name="International rice genome sequencing project (IRGSP)"/>
            <person name="Matsumoto T."/>
            <person name="Wu J."/>
            <person name="Kanamori H."/>
            <person name="Katayose Y."/>
            <person name="Fujisawa M."/>
            <person name="Namiki N."/>
            <person name="Mizuno H."/>
            <person name="Yamamoto K."/>
            <person name="Antonio B.A."/>
            <person name="Baba T."/>
            <person name="Sakata K."/>
            <person name="Nagamura Y."/>
            <person name="Aoki H."/>
            <person name="Arikawa K."/>
            <person name="Arita K."/>
            <person name="Bito T."/>
            <person name="Chiden Y."/>
            <person name="Fujitsuka N."/>
            <person name="Fukunaka R."/>
            <person name="Hamada M."/>
            <person name="Harada C."/>
            <person name="Hayashi A."/>
            <person name="Hijishita S."/>
            <person name="Honda M."/>
            <person name="Hosokawa S."/>
            <person name="Ichikawa Y."/>
            <person name="Idonuma A."/>
            <person name="Iijima M."/>
            <person name="Ikeda M."/>
            <person name="Ikeno M."/>
            <person name="Ito K."/>
            <person name="Ito S."/>
            <person name="Ito T."/>
            <person name="Ito Y."/>
            <person name="Ito Y."/>
            <person name="Iwabuchi A."/>
            <person name="Kamiya K."/>
            <person name="Karasawa W."/>
            <person name="Kurita K."/>
            <person name="Katagiri S."/>
            <person name="Kikuta A."/>
            <person name="Kobayashi H."/>
            <person name="Kobayashi N."/>
            <person name="Machita K."/>
            <person name="Maehara T."/>
            <person name="Masukawa M."/>
            <person name="Mizubayashi T."/>
            <person name="Mukai Y."/>
            <person name="Nagasaki H."/>
            <person name="Nagata Y."/>
            <person name="Naito S."/>
            <person name="Nakashima M."/>
            <person name="Nakama Y."/>
            <person name="Nakamichi Y."/>
            <person name="Nakamura M."/>
            <person name="Meguro A."/>
            <person name="Negishi M."/>
            <person name="Ohta I."/>
            <person name="Ohta T."/>
            <person name="Okamoto M."/>
            <person name="Ono N."/>
            <person name="Saji S."/>
            <person name="Sakaguchi M."/>
            <person name="Sakai K."/>
            <person name="Shibata M."/>
            <person name="Shimokawa T."/>
            <person name="Song J."/>
            <person name="Takazaki Y."/>
            <person name="Terasawa K."/>
            <person name="Tsugane M."/>
            <person name="Tsuji K."/>
            <person name="Ueda S."/>
            <person name="Waki K."/>
            <person name="Yamagata H."/>
            <person name="Yamamoto M."/>
            <person name="Yamamoto S."/>
            <person name="Yamane H."/>
            <person name="Yoshiki S."/>
            <person name="Yoshihara R."/>
            <person name="Yukawa K."/>
            <person name="Zhong H."/>
            <person name="Yano M."/>
            <person name="Yuan Q."/>
            <person name="Ouyang S."/>
            <person name="Liu J."/>
            <person name="Jones K.M."/>
            <person name="Gansberger K."/>
            <person name="Moffat K."/>
            <person name="Hill J."/>
            <person name="Bera J."/>
            <person name="Fadrosh D."/>
            <person name="Jin S."/>
            <person name="Johri S."/>
            <person name="Kim M."/>
            <person name="Overton L."/>
            <person name="Reardon M."/>
            <person name="Tsitrin T."/>
            <person name="Vuong H."/>
            <person name="Weaver B."/>
            <person name="Ciecko A."/>
            <person name="Tallon L."/>
            <person name="Jackson J."/>
            <person name="Pai G."/>
            <person name="Aken S.V."/>
            <person name="Utterback T."/>
            <person name="Reidmuller S."/>
            <person name="Feldblyum T."/>
            <person name="Hsiao J."/>
            <person name="Zismann V."/>
            <person name="Iobst S."/>
            <person name="de Vazeille A.R."/>
            <person name="Buell C.R."/>
            <person name="Ying K."/>
            <person name="Li Y."/>
            <person name="Lu T."/>
            <person name="Huang Y."/>
            <person name="Zhao Q."/>
            <person name="Feng Q."/>
            <person name="Zhang L."/>
            <person name="Zhu J."/>
            <person name="Weng Q."/>
            <person name="Mu J."/>
            <person name="Lu Y."/>
            <person name="Fan D."/>
            <person name="Liu Y."/>
            <person name="Guan J."/>
            <person name="Zhang Y."/>
            <person name="Yu S."/>
            <person name="Liu X."/>
            <person name="Zhang Y."/>
            <person name="Hong G."/>
            <person name="Han B."/>
            <person name="Choisne N."/>
            <person name="Demange N."/>
            <person name="Orjeda G."/>
            <person name="Samain S."/>
            <person name="Cattolico L."/>
            <person name="Pelletier E."/>
            <person name="Couloux A."/>
            <person name="Segurens B."/>
            <person name="Wincker P."/>
            <person name="D'Hont A."/>
            <person name="Scarpelli C."/>
            <person name="Weissenbach J."/>
            <person name="Salanoubat M."/>
            <person name="Quetier F."/>
            <person name="Yu Y."/>
            <person name="Kim H.R."/>
            <person name="Rambo T."/>
            <person name="Currie J."/>
            <person name="Collura K."/>
            <person name="Luo M."/>
            <person name="Yang T."/>
            <person name="Ammiraju J.S.S."/>
            <person name="Engler F."/>
            <person name="Soderlund C."/>
            <person name="Wing R.A."/>
            <person name="Palmer L.E."/>
            <person name="de la Bastide M."/>
            <person name="Spiegel L."/>
            <person name="Nascimento L."/>
            <person name="Zutavern T."/>
            <person name="O'Shaughnessy A."/>
            <person name="Dike S."/>
            <person name="Dedhia N."/>
            <person name="Preston R."/>
            <person name="Balija V."/>
            <person name="McCombie W.R."/>
            <person name="Chow T."/>
            <person name="Chen H."/>
            <person name="Chung M."/>
            <person name="Chen C."/>
            <person name="Shaw J."/>
            <person name="Wu H."/>
            <person name="Hsiao K."/>
            <person name="Chao Y."/>
            <person name="Chu M."/>
            <person name="Cheng C."/>
            <person name="Hour A."/>
            <person name="Lee P."/>
            <person name="Lin S."/>
            <person name="Lin Y."/>
            <person name="Liou J."/>
            <person name="Liu S."/>
            <person name="Hsing Y."/>
            <person name="Raghuvanshi S."/>
            <person name="Mohanty A."/>
            <person name="Bharti A.K."/>
            <person name="Gaur A."/>
            <person name="Gupta V."/>
            <person name="Kumar D."/>
            <person name="Ravi V."/>
            <person name="Vij S."/>
            <person name="Kapur A."/>
            <person name="Khurana P."/>
            <person name="Khurana P."/>
            <person name="Khurana J.P."/>
            <person name="Tyagi A.K."/>
            <person name="Gaikwad K."/>
            <person name="Singh A."/>
            <person name="Dalal V."/>
            <person name="Srivastava S."/>
            <person name="Dixit A."/>
            <person name="Pal A.K."/>
            <person name="Ghazi I.A."/>
            <person name="Yadav M."/>
            <person name="Pandit A."/>
            <person name="Bhargava A."/>
            <person name="Sureshbabu K."/>
            <person name="Batra K."/>
            <person name="Sharma T.R."/>
            <person name="Mohapatra T."/>
            <person name="Singh N.K."/>
            <person name="Messing J."/>
            <person name="Nelson A.B."/>
            <person name="Fuks G."/>
            <person name="Kavchok S."/>
            <person name="Keizer G."/>
            <person name="Linton E."/>
            <person name="Llaca V."/>
            <person name="Song R."/>
            <person name="Tanyolac B."/>
            <person name="Young S."/>
            <person name="Ho-Il K."/>
            <person name="Hahn J.H."/>
            <person name="Sangsakoo G."/>
            <person name="Vanavichit A."/>
            <person name="de Mattos Luiz.A.T."/>
            <person name="Zimmer P.D."/>
            <person name="Malone G."/>
            <person name="Dellagostin O."/>
            <person name="de Oliveira A.C."/>
            <person name="Bevan M."/>
            <person name="Bancroft I."/>
            <person name="Minx P."/>
            <person name="Cordum H."/>
            <person name="Wilson R."/>
            <person name="Cheng Z."/>
            <person name="Jin W."/>
            <person name="Jiang J."/>
            <person name="Leong S.A."/>
            <person name="Iwama H."/>
            <person name="Gojobori T."/>
            <person name="Itoh T."/>
            <person name="Niimura Y."/>
            <person name="Fujii Y."/>
            <person name="Habara T."/>
            <person name="Sakai H."/>
            <person name="Sato Y."/>
            <person name="Wilson G."/>
            <person name="Kumar K."/>
            <person name="McCouch S."/>
            <person name="Juretic N."/>
            <person name="Hoen D."/>
            <person name="Wright S."/>
            <person name="Bruskiewich R."/>
            <person name="Bureau T."/>
            <person name="Miyao A."/>
            <person name="Hirochika H."/>
            <person name="Nishikawa T."/>
            <person name="Kadowaki K."/>
            <person name="Sugiura M."/>
            <person name="Burr B."/>
            <person name="Sasaki T."/>
        </authorList>
    </citation>
    <scope>NUCLEOTIDE SEQUENCE [LARGE SCALE GENOMIC DNA]</scope>
    <source>
        <strain evidence="3">cv. Nipponbare</strain>
    </source>
</reference>
<feature type="compositionally biased region" description="Pro residues" evidence="1">
    <location>
        <begin position="141"/>
        <end position="160"/>
    </location>
</feature>
<accession>Q7F515</accession>
<feature type="region of interest" description="Disordered" evidence="1">
    <location>
        <begin position="85"/>
        <end position="166"/>
    </location>
</feature>
<organism evidence="2 3">
    <name type="scientific">Oryza sativa subsp. japonica</name>
    <name type="common">Rice</name>
    <dbReference type="NCBI Taxonomy" id="39947"/>
    <lineage>
        <taxon>Eukaryota</taxon>
        <taxon>Viridiplantae</taxon>
        <taxon>Streptophyta</taxon>
        <taxon>Embryophyta</taxon>
        <taxon>Tracheophyta</taxon>
        <taxon>Spermatophyta</taxon>
        <taxon>Magnoliopsida</taxon>
        <taxon>Liliopsida</taxon>
        <taxon>Poales</taxon>
        <taxon>Poaceae</taxon>
        <taxon>BOP clade</taxon>
        <taxon>Oryzoideae</taxon>
        <taxon>Oryzeae</taxon>
        <taxon>Oryzinae</taxon>
        <taxon>Oryza</taxon>
        <taxon>Oryza sativa</taxon>
    </lineage>
</organism>
<evidence type="ECO:0000313" key="2">
    <source>
        <dbReference type="EMBL" id="BAB55694.1"/>
    </source>
</evidence>
<name>Q7F515_ORYSJ</name>